<keyword evidence="1" id="KW-0808">Transferase</keyword>
<dbReference type="Proteomes" id="UP000814140">
    <property type="component" value="Unassembled WGS sequence"/>
</dbReference>
<organism evidence="1 2">
    <name type="scientific">Artomyces pyxidatus</name>
    <dbReference type="NCBI Taxonomy" id="48021"/>
    <lineage>
        <taxon>Eukaryota</taxon>
        <taxon>Fungi</taxon>
        <taxon>Dikarya</taxon>
        <taxon>Basidiomycota</taxon>
        <taxon>Agaricomycotina</taxon>
        <taxon>Agaricomycetes</taxon>
        <taxon>Russulales</taxon>
        <taxon>Auriscalpiaceae</taxon>
        <taxon>Artomyces</taxon>
    </lineage>
</organism>
<comment type="caution">
    <text evidence="1">The sequence shown here is derived from an EMBL/GenBank/DDBJ whole genome shotgun (WGS) entry which is preliminary data.</text>
</comment>
<reference evidence="1" key="1">
    <citation type="submission" date="2021-03" db="EMBL/GenBank/DDBJ databases">
        <authorList>
            <consortium name="DOE Joint Genome Institute"/>
            <person name="Ahrendt S."/>
            <person name="Looney B.P."/>
            <person name="Miyauchi S."/>
            <person name="Morin E."/>
            <person name="Drula E."/>
            <person name="Courty P.E."/>
            <person name="Chicoki N."/>
            <person name="Fauchery L."/>
            <person name="Kohler A."/>
            <person name="Kuo A."/>
            <person name="Labutti K."/>
            <person name="Pangilinan J."/>
            <person name="Lipzen A."/>
            <person name="Riley R."/>
            <person name="Andreopoulos W."/>
            <person name="He G."/>
            <person name="Johnson J."/>
            <person name="Barry K.W."/>
            <person name="Grigoriev I.V."/>
            <person name="Nagy L."/>
            <person name="Hibbett D."/>
            <person name="Henrissat B."/>
            <person name="Matheny P.B."/>
            <person name="Labbe J."/>
            <person name="Martin F."/>
        </authorList>
    </citation>
    <scope>NUCLEOTIDE SEQUENCE</scope>
    <source>
        <strain evidence="1">HHB10654</strain>
    </source>
</reference>
<keyword evidence="2" id="KW-1185">Reference proteome</keyword>
<evidence type="ECO:0000313" key="2">
    <source>
        <dbReference type="Proteomes" id="UP000814140"/>
    </source>
</evidence>
<gene>
    <name evidence="1" type="ORF">BV25DRAFT_1898783</name>
</gene>
<name>A0ACB8T6D5_9AGAM</name>
<sequence length="277" mass="29509">MGVLSFLLLPLVAAAAVNAGQLTVQSPRFTVLSSDGSQLRSEKISLSNISPEPVSLGASDTLKLTFQVTDKEGGDGVQPHQTFLRFYDETTGEEGIQPVKVTPAGKAKFDLNMARPPSSLPPSGEAPLKVSLILGSYVHKPAKVDLFDLVVPASLPAPQHPDEHTFHPLPVISHTFRPEQKVPPRFVSAVSTAAVLAPWVVLLGLWGTVGAGVPRLFSPSIFPFTLSLGVIEALLLWYWVELRLGQILLYGSGAAFLSAVAGKQALASIGAHRLSRK</sequence>
<accession>A0ACB8T6D5</accession>
<evidence type="ECO:0000313" key="1">
    <source>
        <dbReference type="EMBL" id="KAI0064324.1"/>
    </source>
</evidence>
<protein>
    <submittedName>
        <fullName evidence="1">Oligosaccharyl transferase delta subunit</fullName>
    </submittedName>
</protein>
<dbReference type="EMBL" id="MU277199">
    <property type="protein sequence ID" value="KAI0064324.1"/>
    <property type="molecule type" value="Genomic_DNA"/>
</dbReference>
<reference evidence="1" key="2">
    <citation type="journal article" date="2022" name="New Phytol.">
        <title>Evolutionary transition to the ectomycorrhizal habit in the genomes of a hyperdiverse lineage of mushroom-forming fungi.</title>
        <authorList>
            <person name="Looney B."/>
            <person name="Miyauchi S."/>
            <person name="Morin E."/>
            <person name="Drula E."/>
            <person name="Courty P.E."/>
            <person name="Kohler A."/>
            <person name="Kuo A."/>
            <person name="LaButti K."/>
            <person name="Pangilinan J."/>
            <person name="Lipzen A."/>
            <person name="Riley R."/>
            <person name="Andreopoulos W."/>
            <person name="He G."/>
            <person name="Johnson J."/>
            <person name="Nolan M."/>
            <person name="Tritt A."/>
            <person name="Barry K.W."/>
            <person name="Grigoriev I.V."/>
            <person name="Nagy L.G."/>
            <person name="Hibbett D."/>
            <person name="Henrissat B."/>
            <person name="Matheny P.B."/>
            <person name="Labbe J."/>
            <person name="Martin F.M."/>
        </authorList>
    </citation>
    <scope>NUCLEOTIDE SEQUENCE</scope>
    <source>
        <strain evidence="1">HHB10654</strain>
    </source>
</reference>
<proteinExistence type="predicted"/>